<keyword evidence="2" id="KW-1185">Reference proteome</keyword>
<evidence type="ECO:0000313" key="2">
    <source>
        <dbReference type="Proteomes" id="UP000036202"/>
    </source>
</evidence>
<reference evidence="1 2" key="1">
    <citation type="journal article" date="2015" name="PLoS ONE">
        <title>Genome Sequence of Bacillus endophyticus and Analysis of Its Companion Mechanism in the Ketogulonigenium vulgare-Bacillus Strain Consortium.</title>
        <authorList>
            <person name="Jia N."/>
            <person name="Du J."/>
            <person name="Ding M.Z."/>
            <person name="Gao F."/>
            <person name="Yuan Y.J."/>
        </authorList>
    </citation>
    <scope>NUCLEOTIDE SEQUENCE [LARGE SCALE GENOMIC DNA]</scope>
    <source>
        <strain evidence="1 2">Hbe603</strain>
    </source>
</reference>
<dbReference type="Proteomes" id="UP000036202">
    <property type="component" value="Chromosome"/>
</dbReference>
<dbReference type="RefSeq" id="WP_019393305.1">
    <property type="nucleotide sequence ID" value="NZ_ALIM01000023.1"/>
</dbReference>
<dbReference type="EMBL" id="CP011974">
    <property type="protein sequence ID" value="AKO91817.1"/>
    <property type="molecule type" value="Genomic_DNA"/>
</dbReference>
<accession>A0A0H4KCJ9</accession>
<name>A0A0H4KCJ9_9BACI</name>
<reference evidence="2" key="2">
    <citation type="submission" date="2015-06" db="EMBL/GenBank/DDBJ databases">
        <title>Genome Sequence of Bacillus endophyticus and Analysis of its Companion Mechanism in the Ketogulonigenium vulgare-Bacillus strain Consortium.</title>
        <authorList>
            <person name="Jia N."/>
            <person name="Du J."/>
            <person name="Ding M.-Z."/>
            <person name="Gao F."/>
            <person name="Yuan Y.-J."/>
        </authorList>
    </citation>
    <scope>NUCLEOTIDE SEQUENCE [LARGE SCALE GENOMIC DNA]</scope>
    <source>
        <strain evidence="2">Hbe603</strain>
    </source>
</reference>
<dbReference type="GeneID" id="93702577"/>
<dbReference type="KEGG" id="beo:BEH_06675"/>
<dbReference type="Pfam" id="PF17453">
    <property type="entry name" value="Sigma_M_inh"/>
    <property type="match status" value="1"/>
</dbReference>
<protein>
    <submittedName>
        <fullName evidence="1">Uncharacterized protein</fullName>
    </submittedName>
</protein>
<accession>A0A1X7F940</accession>
<proteinExistence type="predicted"/>
<gene>
    <name evidence="1" type="ORF">BEH_06675</name>
</gene>
<sequence length="96" mass="10588">MGIRTKRNHEEPLIGLISFGIGFLGLILANVTILTQKMYLELLLPFLFIGGGLGFISLFLKRRKSTLSLLGFLLNVVILISSALVVHYIGVIHNLP</sequence>
<dbReference type="InterPro" id="IPR020496">
    <property type="entry name" value="YhdK"/>
</dbReference>
<dbReference type="AlphaFoldDB" id="A0A0H4KCJ9"/>
<organism evidence="1 2">
    <name type="scientific">Priestia filamentosa</name>
    <dbReference type="NCBI Taxonomy" id="1402861"/>
    <lineage>
        <taxon>Bacteria</taxon>
        <taxon>Bacillati</taxon>
        <taxon>Bacillota</taxon>
        <taxon>Bacilli</taxon>
        <taxon>Bacillales</taxon>
        <taxon>Bacillaceae</taxon>
        <taxon>Priestia</taxon>
    </lineage>
</organism>
<evidence type="ECO:0000313" key="1">
    <source>
        <dbReference type="EMBL" id="AKO91817.1"/>
    </source>
</evidence>
<dbReference type="PATRIC" id="fig|135735.6.peg.1340"/>